<organism evidence="2 3">
    <name type="scientific">Chryseosolibacter histidini</name>
    <dbReference type="NCBI Taxonomy" id="2782349"/>
    <lineage>
        <taxon>Bacteria</taxon>
        <taxon>Pseudomonadati</taxon>
        <taxon>Bacteroidota</taxon>
        <taxon>Cytophagia</taxon>
        <taxon>Cytophagales</taxon>
        <taxon>Chryseotaleaceae</taxon>
        <taxon>Chryseosolibacter</taxon>
    </lineage>
</organism>
<feature type="domain" description="Metallo-beta-lactamase" evidence="1">
    <location>
        <begin position="122"/>
        <end position="317"/>
    </location>
</feature>
<dbReference type="PANTHER" id="PTHR15032:SF4">
    <property type="entry name" value="N-ACYL-PHOSPHATIDYLETHANOLAMINE-HYDROLYZING PHOSPHOLIPASE D"/>
    <property type="match status" value="1"/>
</dbReference>
<sequence length="384" mass="42899">MIGLTLGGIILLLIIITVAFVNLSPQFGKSPSEEQQKAFAATGHFKDGKFENLIPTTLDLGFSKGVSVTFDMLFRKGPDREPGAPLPLKKIEPAVVANRAPDIARLTWFGHSACLLEIDGKKILFDPMLGQYAGPIPGLSPKRYNEELPIEIDALPFIDAIVISHDHYDHLDHGSILKLKEKTGRFYVPLGVAAHLISWGVKPENITELDWWQEAQHDGFTFICAPARHFSGRGFSRNVTLWSSWIVKTASQQLYFSGDSGYGPHFKEIGEKYGPMDFVMMECGQYNELWKSIHMMPEETVQATLDVKGKMLLPIHWGAFTLALHSWHDPAIRVTAAAQAVNLPVATPIIGEQIMLDYKNVPQSKWWMRESTVHGRQSTAVRVK</sequence>
<dbReference type="Proteomes" id="UP001319200">
    <property type="component" value="Unassembled WGS sequence"/>
</dbReference>
<dbReference type="Gene3D" id="3.60.15.10">
    <property type="entry name" value="Ribonuclease Z/Hydroxyacylglutathione hydrolase-like"/>
    <property type="match status" value="1"/>
</dbReference>
<dbReference type="GO" id="GO:0070290">
    <property type="term" value="F:N-acylphosphatidylethanolamine-specific phospholipase D activity"/>
    <property type="evidence" value="ECO:0007669"/>
    <property type="project" value="InterPro"/>
</dbReference>
<proteinExistence type="predicted"/>
<dbReference type="PIRSF" id="PIRSF038896">
    <property type="entry name" value="NAPE-PLD"/>
    <property type="match status" value="1"/>
</dbReference>
<evidence type="ECO:0000313" key="3">
    <source>
        <dbReference type="Proteomes" id="UP001319200"/>
    </source>
</evidence>
<gene>
    <name evidence="2" type="ORF">KK083_08695</name>
</gene>
<dbReference type="InterPro" id="IPR001279">
    <property type="entry name" value="Metallo-B-lactamas"/>
</dbReference>
<reference evidence="2 3" key="1">
    <citation type="submission" date="2021-05" db="EMBL/GenBank/DDBJ databases">
        <title>A Polyphasic approach of four new species of the genus Ohtaekwangia: Ohtaekwangia histidinii sp. nov., Ohtaekwangia cretensis sp. nov., Ohtaekwangia indiensis sp. nov., Ohtaekwangia reichenbachii sp. nov. from diverse environment.</title>
        <authorList>
            <person name="Octaviana S."/>
        </authorList>
    </citation>
    <scope>NUCLEOTIDE SEQUENCE [LARGE SCALE GENOMIC DNA]</scope>
    <source>
        <strain evidence="2 3">PWU4</strain>
    </source>
</reference>
<dbReference type="InterPro" id="IPR036866">
    <property type="entry name" value="RibonucZ/Hydroxyglut_hydro"/>
</dbReference>
<accession>A0AAP2DIE0</accession>
<keyword evidence="3" id="KW-1185">Reference proteome</keyword>
<dbReference type="AlphaFoldDB" id="A0AAP2DIE0"/>
<dbReference type="PANTHER" id="PTHR15032">
    <property type="entry name" value="N-ACYL-PHOSPHATIDYLETHANOLAMINE-HYDROLYZING PHOSPHOLIPASE D"/>
    <property type="match status" value="1"/>
</dbReference>
<dbReference type="GO" id="GO:0008270">
    <property type="term" value="F:zinc ion binding"/>
    <property type="evidence" value="ECO:0007669"/>
    <property type="project" value="InterPro"/>
</dbReference>
<comment type="caution">
    <text evidence="2">The sequence shown here is derived from an EMBL/GenBank/DDBJ whole genome shotgun (WGS) entry which is preliminary data.</text>
</comment>
<dbReference type="EMBL" id="JAHESF010000007">
    <property type="protein sequence ID" value="MBT1696948.1"/>
    <property type="molecule type" value="Genomic_DNA"/>
</dbReference>
<dbReference type="SUPFAM" id="SSF56281">
    <property type="entry name" value="Metallo-hydrolase/oxidoreductase"/>
    <property type="match status" value="1"/>
</dbReference>
<name>A0AAP2DIE0_9BACT</name>
<protein>
    <submittedName>
        <fullName evidence="2">MBL fold metallo-hydrolase</fullName>
    </submittedName>
</protein>
<evidence type="ECO:0000259" key="1">
    <source>
        <dbReference type="Pfam" id="PF12706"/>
    </source>
</evidence>
<dbReference type="GO" id="GO:0005737">
    <property type="term" value="C:cytoplasm"/>
    <property type="evidence" value="ECO:0007669"/>
    <property type="project" value="TreeGrafter"/>
</dbReference>
<dbReference type="Pfam" id="PF12706">
    <property type="entry name" value="Lactamase_B_2"/>
    <property type="match status" value="1"/>
</dbReference>
<evidence type="ECO:0000313" key="2">
    <source>
        <dbReference type="EMBL" id="MBT1696948.1"/>
    </source>
</evidence>
<dbReference type="InterPro" id="IPR024884">
    <property type="entry name" value="NAPE-PLD"/>
</dbReference>